<dbReference type="Gene3D" id="3.40.1440.10">
    <property type="entry name" value="GIY-YIG endonuclease"/>
    <property type="match status" value="1"/>
</dbReference>
<dbReference type="GO" id="GO:0004519">
    <property type="term" value="F:endonuclease activity"/>
    <property type="evidence" value="ECO:0007669"/>
    <property type="project" value="InterPro"/>
</dbReference>
<dbReference type="SUPFAM" id="SSF82771">
    <property type="entry name" value="GIY-YIG endonuclease"/>
    <property type="match status" value="1"/>
</dbReference>
<dbReference type="NCBIfam" id="TIGR01453">
    <property type="entry name" value="grpIintron_endo"/>
    <property type="match status" value="1"/>
</dbReference>
<gene>
    <name evidence="1" type="ORF">COCVIDRAFT_56698</name>
</gene>
<feature type="non-terminal residue" evidence="1">
    <location>
        <position position="67"/>
    </location>
</feature>
<protein>
    <recommendedName>
        <fullName evidence="3">GIY-YIG domain-containing protein</fullName>
    </recommendedName>
</protein>
<evidence type="ECO:0008006" key="3">
    <source>
        <dbReference type="Google" id="ProtNLM"/>
    </source>
</evidence>
<dbReference type="InterPro" id="IPR006350">
    <property type="entry name" value="Intron_endoG1"/>
</dbReference>
<evidence type="ECO:0000313" key="1">
    <source>
        <dbReference type="EMBL" id="EUN20402.1"/>
    </source>
</evidence>
<dbReference type="AlphaFoldDB" id="W7E8M4"/>
<name>W7E8M4_BIPV3</name>
<keyword evidence="2" id="KW-1185">Reference proteome</keyword>
<organism evidence="1 2">
    <name type="scientific">Bipolaris victoriae (strain FI3)</name>
    <name type="common">Victoria blight of oats agent</name>
    <name type="synonym">Cochliobolus victoriae</name>
    <dbReference type="NCBI Taxonomy" id="930091"/>
    <lineage>
        <taxon>Eukaryota</taxon>
        <taxon>Fungi</taxon>
        <taxon>Dikarya</taxon>
        <taxon>Ascomycota</taxon>
        <taxon>Pezizomycotina</taxon>
        <taxon>Dothideomycetes</taxon>
        <taxon>Pleosporomycetidae</taxon>
        <taxon>Pleosporales</taxon>
        <taxon>Pleosporineae</taxon>
        <taxon>Pleosporaceae</taxon>
        <taxon>Bipolaris</taxon>
    </lineage>
</organism>
<dbReference type="InterPro" id="IPR035901">
    <property type="entry name" value="GIY-YIG_endonuc_sf"/>
</dbReference>
<dbReference type="EMBL" id="KI969148">
    <property type="protein sequence ID" value="EUN20402.1"/>
    <property type="molecule type" value="Genomic_DNA"/>
</dbReference>
<feature type="non-terminal residue" evidence="1">
    <location>
        <position position="1"/>
    </location>
</feature>
<dbReference type="Proteomes" id="UP000054337">
    <property type="component" value="Unassembled WGS sequence"/>
</dbReference>
<sequence length="67" mass="7928">YVGSSYKLNDRFRRYFNHSYLSSSQRGASLICNALLKHGYVGFRLEILEYCPISILLDREQFYIDNL</sequence>
<proteinExistence type="predicted"/>
<evidence type="ECO:0000313" key="2">
    <source>
        <dbReference type="Proteomes" id="UP000054337"/>
    </source>
</evidence>
<dbReference type="HOGENOM" id="CLU_2819381_0_0_1"/>
<accession>W7E8M4</accession>
<dbReference type="GeneID" id="26257650"/>
<dbReference type="RefSeq" id="XP_014549976.1">
    <property type="nucleotide sequence ID" value="XM_014694490.1"/>
</dbReference>
<reference evidence="1 2" key="1">
    <citation type="journal article" date="2013" name="PLoS Genet.">
        <title>Comparative genome structure, secondary metabolite, and effector coding capacity across Cochliobolus pathogens.</title>
        <authorList>
            <person name="Condon B.J."/>
            <person name="Leng Y."/>
            <person name="Wu D."/>
            <person name="Bushley K.E."/>
            <person name="Ohm R.A."/>
            <person name="Otillar R."/>
            <person name="Martin J."/>
            <person name="Schackwitz W."/>
            <person name="Grimwood J."/>
            <person name="MohdZainudin N."/>
            <person name="Xue C."/>
            <person name="Wang R."/>
            <person name="Manning V.A."/>
            <person name="Dhillon B."/>
            <person name="Tu Z.J."/>
            <person name="Steffenson B.J."/>
            <person name="Salamov A."/>
            <person name="Sun H."/>
            <person name="Lowry S."/>
            <person name="LaButti K."/>
            <person name="Han J."/>
            <person name="Copeland A."/>
            <person name="Lindquist E."/>
            <person name="Barry K."/>
            <person name="Schmutz J."/>
            <person name="Baker S.E."/>
            <person name="Ciuffetti L.M."/>
            <person name="Grigoriev I.V."/>
            <person name="Zhong S."/>
            <person name="Turgeon B.G."/>
        </authorList>
    </citation>
    <scope>NUCLEOTIDE SEQUENCE [LARGE SCALE GENOMIC DNA]</scope>
    <source>
        <strain evidence="1 2">FI3</strain>
    </source>
</reference>